<dbReference type="Proteomes" id="UP000006241">
    <property type="component" value="Unassembled WGS sequence"/>
</dbReference>
<proteinExistence type="predicted"/>
<dbReference type="AlphaFoldDB" id="C2FUW4"/>
<keyword evidence="1" id="KW-1133">Transmembrane helix</keyword>
<organism evidence="2 3">
    <name type="scientific">Sphingobacterium spiritivorum ATCC 33300</name>
    <dbReference type="NCBI Taxonomy" id="525372"/>
    <lineage>
        <taxon>Bacteria</taxon>
        <taxon>Pseudomonadati</taxon>
        <taxon>Bacteroidota</taxon>
        <taxon>Sphingobacteriia</taxon>
        <taxon>Sphingobacteriales</taxon>
        <taxon>Sphingobacteriaceae</taxon>
        <taxon>Sphingobacterium</taxon>
    </lineage>
</organism>
<protein>
    <submittedName>
        <fullName evidence="2">Uncharacterized protein</fullName>
    </submittedName>
</protein>
<name>C2FUW4_SPHSI</name>
<gene>
    <name evidence="2" type="ORF">HMPREF0765_1120</name>
</gene>
<feature type="transmembrane region" description="Helical" evidence="1">
    <location>
        <begin position="20"/>
        <end position="39"/>
    </location>
</feature>
<accession>C2FUW4</accession>
<reference evidence="2 3" key="1">
    <citation type="submission" date="2009-01" db="EMBL/GenBank/DDBJ databases">
        <authorList>
            <person name="Qin X."/>
            <person name="Bachman B."/>
            <person name="Battles P."/>
            <person name="Bell A."/>
            <person name="Bess C."/>
            <person name="Bickham C."/>
            <person name="Chaboub L."/>
            <person name="Chen D."/>
            <person name="Coyle M."/>
            <person name="Deiros D.R."/>
            <person name="Dinh H."/>
            <person name="Forbes L."/>
            <person name="Fowler G."/>
            <person name="Francisco L."/>
            <person name="Fu Q."/>
            <person name="Gubbala S."/>
            <person name="Hale W."/>
            <person name="Han Y."/>
            <person name="Hemphill L."/>
            <person name="Highlander S.K."/>
            <person name="Hirani K."/>
            <person name="Hogues M."/>
            <person name="Jackson L."/>
            <person name="Jakkamsetti A."/>
            <person name="Javaid M."/>
            <person name="Jiang H."/>
            <person name="Korchina V."/>
            <person name="Kovar C."/>
            <person name="Lara F."/>
            <person name="Lee S."/>
            <person name="Mata R."/>
            <person name="Mathew T."/>
            <person name="Moen C."/>
            <person name="Morales K."/>
            <person name="Munidasa M."/>
            <person name="Nazareth L."/>
            <person name="Ngo R."/>
            <person name="Nguyen L."/>
            <person name="Okwuonu G."/>
            <person name="Ongeri F."/>
            <person name="Patil S."/>
            <person name="Petrosino J."/>
            <person name="Pham C."/>
            <person name="Pham P."/>
            <person name="Pu L.-L."/>
            <person name="Puazo M."/>
            <person name="Raj R."/>
            <person name="Reid J."/>
            <person name="Rouhana J."/>
            <person name="Saada N."/>
            <person name="Shang Y."/>
            <person name="Simmons D."/>
            <person name="Thornton R."/>
            <person name="Warren J."/>
            <person name="Weissenberger G."/>
            <person name="Zhang J."/>
            <person name="Zhang L."/>
            <person name="Zhou C."/>
            <person name="Zhu D."/>
            <person name="Muzny D."/>
            <person name="Worley K."/>
            <person name="Gibbs R."/>
        </authorList>
    </citation>
    <scope>NUCLEOTIDE SEQUENCE [LARGE SCALE GENOMIC DNA]</scope>
    <source>
        <strain evidence="2 3">ATCC 33300</strain>
    </source>
</reference>
<evidence type="ECO:0000313" key="3">
    <source>
        <dbReference type="Proteomes" id="UP000006241"/>
    </source>
</evidence>
<dbReference type="RefSeq" id="WP_003006543.1">
    <property type="nucleotide sequence ID" value="NZ_GG668631.1"/>
</dbReference>
<comment type="caution">
    <text evidence="2">The sequence shown here is derived from an EMBL/GenBank/DDBJ whole genome shotgun (WGS) entry which is preliminary data.</text>
</comment>
<evidence type="ECO:0000313" key="2">
    <source>
        <dbReference type="EMBL" id="EEI93318.1"/>
    </source>
</evidence>
<dbReference type="EMBL" id="ACHB01000026">
    <property type="protein sequence ID" value="EEI93318.1"/>
    <property type="molecule type" value="Genomic_DNA"/>
</dbReference>
<evidence type="ECO:0000256" key="1">
    <source>
        <dbReference type="SAM" id="Phobius"/>
    </source>
</evidence>
<dbReference type="HOGENOM" id="CLU_3239784_0_0_10"/>
<keyword evidence="1" id="KW-0472">Membrane</keyword>
<sequence>MVNILLVDLAYDIQGAKGMAIVLTIMALFVLLSDYKLLINYFI</sequence>
<keyword evidence="1" id="KW-0812">Transmembrane</keyword>